<dbReference type="SUPFAM" id="SSF90257">
    <property type="entry name" value="Myosin rod fragments"/>
    <property type="match status" value="1"/>
</dbReference>
<dbReference type="Proteomes" id="UP000001505">
    <property type="component" value="Chromosome"/>
</dbReference>
<dbReference type="RefSeq" id="WP_013181506.1">
    <property type="nucleotide sequence ID" value="NZ_LVEB01000014.1"/>
</dbReference>
<dbReference type="STRING" id="716544.wcw_0406"/>
<evidence type="ECO:0000313" key="3">
    <source>
        <dbReference type="EMBL" id="ADI37778.1"/>
    </source>
</evidence>
<reference evidence="3 4" key="1">
    <citation type="journal article" date="2010" name="PLoS ONE">
        <title>The Waddlia genome: a window into chlamydial biology.</title>
        <authorList>
            <person name="Bertelli C."/>
            <person name="Collyn F."/>
            <person name="Croxatto A."/>
            <person name="Ruckert C."/>
            <person name="Polkinghorne A."/>
            <person name="Kebbi-Beghdadi C."/>
            <person name="Goesmann A."/>
            <person name="Vaughan L."/>
            <person name="Greub G."/>
        </authorList>
    </citation>
    <scope>NUCLEOTIDE SEQUENCE [LARGE SCALE GENOMIC DNA]</scope>
    <source>
        <strain evidence="4">ATCC VR-1470 / WSU 86-1044</strain>
    </source>
</reference>
<proteinExistence type="predicted"/>
<feature type="region of interest" description="Disordered" evidence="2">
    <location>
        <begin position="20"/>
        <end position="40"/>
    </location>
</feature>
<dbReference type="Gene3D" id="1.20.5.1000">
    <property type="entry name" value="arf6 gtpase in complex with a specific effector, jip4"/>
    <property type="match status" value="1"/>
</dbReference>
<accession>D6YUG7</accession>
<evidence type="ECO:0000256" key="2">
    <source>
        <dbReference type="SAM" id="MobiDB-lite"/>
    </source>
</evidence>
<dbReference type="KEGG" id="wch:wcw_0406"/>
<protein>
    <submittedName>
        <fullName evidence="3">Uncharacterized protein</fullName>
    </submittedName>
</protein>
<sequence length="203" mass="23533">MSIHPILNPNSKSNEWIWVSEDPSGKSESSLPEPKETSTQVKNIKTTLGKVAEEFLSLQKSFEEMALKNADNERMVNSLIKERSDLVQENGQLRRQTADLQECYAKLQHLVNCLTQENAQLQDLTSNLQHGNGQLRNSVSHFQRENGQLRSSVNHFRSENSRLQHLVKYWESAHLSLWLEKNEMQQKRQKQERDCSEPHEKPS</sequence>
<name>D6YUG7_WADCW</name>
<dbReference type="EMBL" id="CP001928">
    <property type="protein sequence ID" value="ADI37778.1"/>
    <property type="molecule type" value="Genomic_DNA"/>
</dbReference>
<feature type="coiled-coil region" evidence="1">
    <location>
        <begin position="76"/>
        <end position="124"/>
    </location>
</feature>
<keyword evidence="1" id="KW-0175">Coiled coil</keyword>
<dbReference type="HOGENOM" id="CLU_1348479_0_0_0"/>
<keyword evidence="4" id="KW-1185">Reference proteome</keyword>
<dbReference type="AlphaFoldDB" id="D6YUG7"/>
<organism evidence="3 4">
    <name type="scientific">Waddlia chondrophila (strain ATCC VR-1470 / WSU 86-1044)</name>
    <dbReference type="NCBI Taxonomy" id="716544"/>
    <lineage>
        <taxon>Bacteria</taxon>
        <taxon>Pseudomonadati</taxon>
        <taxon>Chlamydiota</taxon>
        <taxon>Chlamydiia</taxon>
        <taxon>Parachlamydiales</taxon>
        <taxon>Waddliaceae</taxon>
        <taxon>Waddlia</taxon>
    </lineage>
</organism>
<evidence type="ECO:0000256" key="1">
    <source>
        <dbReference type="SAM" id="Coils"/>
    </source>
</evidence>
<gene>
    <name evidence="3" type="ordered locus">wcw_0406</name>
</gene>
<evidence type="ECO:0000313" key="4">
    <source>
        <dbReference type="Proteomes" id="UP000001505"/>
    </source>
</evidence>